<sequence>MDALKSVFELRDMLFQMERDIGLDRLSPAERDVLLAAHALTSAPGAAVQSDQIRSHRLVQGIAQATYHRTLKSLLSMGLLERAGGSRAKHYVVRFDPSAQ</sequence>
<accession>A0ABY5WGJ1</accession>
<dbReference type="RefSeq" id="WP_058286580.1">
    <property type="nucleotide sequence ID" value="NZ_CP081031.1"/>
</dbReference>
<gene>
    <name evidence="1" type="ORF">K3718_13510</name>
</gene>
<name>A0ABY5WGJ1_9RHOB</name>
<evidence type="ECO:0000313" key="2">
    <source>
        <dbReference type="Proteomes" id="UP001058514"/>
    </source>
</evidence>
<evidence type="ECO:0008006" key="3">
    <source>
        <dbReference type="Google" id="ProtNLM"/>
    </source>
</evidence>
<evidence type="ECO:0000313" key="1">
    <source>
        <dbReference type="EMBL" id="UWQ40567.1"/>
    </source>
</evidence>
<reference evidence="1" key="1">
    <citation type="submission" date="2021-08" db="EMBL/GenBank/DDBJ databases">
        <authorList>
            <person name="Nwanade C."/>
            <person name="Wang M."/>
            <person name="Masoudi A."/>
            <person name="Yu Z."/>
            <person name="Liu J."/>
        </authorList>
    </citation>
    <scope>NUCLEOTIDE SEQUENCE</scope>
    <source>
        <strain evidence="1">S166</strain>
    </source>
</reference>
<organism evidence="1 2">
    <name type="scientific">Leisingera aquaemixtae</name>
    <dbReference type="NCBI Taxonomy" id="1396826"/>
    <lineage>
        <taxon>Bacteria</taxon>
        <taxon>Pseudomonadati</taxon>
        <taxon>Pseudomonadota</taxon>
        <taxon>Alphaproteobacteria</taxon>
        <taxon>Rhodobacterales</taxon>
        <taxon>Roseobacteraceae</taxon>
        <taxon>Leisingera</taxon>
    </lineage>
</organism>
<dbReference type="EMBL" id="CP081051">
    <property type="protein sequence ID" value="UWQ40567.1"/>
    <property type="molecule type" value="Genomic_DNA"/>
</dbReference>
<protein>
    <recommendedName>
        <fullName evidence="3">MarR family protein</fullName>
    </recommendedName>
</protein>
<proteinExistence type="predicted"/>
<keyword evidence="2" id="KW-1185">Reference proteome</keyword>
<dbReference type="Proteomes" id="UP001058514">
    <property type="component" value="Chromosome"/>
</dbReference>